<protein>
    <submittedName>
        <fullName evidence="5">Response regulator transcription factor</fullName>
    </submittedName>
</protein>
<evidence type="ECO:0000313" key="5">
    <source>
        <dbReference type="EMBL" id="MEM5536387.1"/>
    </source>
</evidence>
<dbReference type="PANTHER" id="PTHR44688:SF16">
    <property type="entry name" value="DNA-BINDING TRANSCRIPTIONAL ACTIVATOR DEVR_DOSR"/>
    <property type="match status" value="1"/>
</dbReference>
<evidence type="ECO:0000256" key="2">
    <source>
        <dbReference type="ARBA" id="ARBA00023125"/>
    </source>
</evidence>
<dbReference type="InterPro" id="IPR000792">
    <property type="entry name" value="Tscrpt_reg_LuxR_C"/>
</dbReference>
<dbReference type="SUPFAM" id="SSF46894">
    <property type="entry name" value="C-terminal effector domain of the bipartite response regulators"/>
    <property type="match status" value="1"/>
</dbReference>
<dbReference type="Pfam" id="PF00196">
    <property type="entry name" value="GerE"/>
    <property type="match status" value="1"/>
</dbReference>
<dbReference type="Gene3D" id="1.10.10.10">
    <property type="entry name" value="Winged helix-like DNA-binding domain superfamily/Winged helix DNA-binding domain"/>
    <property type="match status" value="1"/>
</dbReference>
<dbReference type="PROSITE" id="PS00622">
    <property type="entry name" value="HTH_LUXR_1"/>
    <property type="match status" value="1"/>
</dbReference>
<reference evidence="5 6" key="1">
    <citation type="submission" date="2024-03" db="EMBL/GenBank/DDBJ databases">
        <title>Community enrichment and isolation of bacterial strains for fucoidan degradation.</title>
        <authorList>
            <person name="Sichert A."/>
        </authorList>
    </citation>
    <scope>NUCLEOTIDE SEQUENCE [LARGE SCALE GENOMIC DNA]</scope>
    <source>
        <strain evidence="5 6">AS76</strain>
    </source>
</reference>
<gene>
    <name evidence="5" type="ORF">WNY58_08290</name>
</gene>
<dbReference type="PROSITE" id="PS50043">
    <property type="entry name" value="HTH_LUXR_2"/>
    <property type="match status" value="1"/>
</dbReference>
<keyword evidence="1" id="KW-0805">Transcription regulation</keyword>
<accession>A0ABU9TRN5</accession>
<evidence type="ECO:0000256" key="3">
    <source>
        <dbReference type="ARBA" id="ARBA00023163"/>
    </source>
</evidence>
<dbReference type="InterPro" id="IPR036388">
    <property type="entry name" value="WH-like_DNA-bd_sf"/>
</dbReference>
<proteinExistence type="predicted"/>
<dbReference type="EMBL" id="JBBMRA010000006">
    <property type="protein sequence ID" value="MEM5536387.1"/>
    <property type="molecule type" value="Genomic_DNA"/>
</dbReference>
<dbReference type="Proteomes" id="UP001449225">
    <property type="component" value="Unassembled WGS sequence"/>
</dbReference>
<dbReference type="RefSeq" id="WP_342854274.1">
    <property type="nucleotide sequence ID" value="NZ_JBBMRA010000006.1"/>
</dbReference>
<dbReference type="PANTHER" id="PTHR44688">
    <property type="entry name" value="DNA-BINDING TRANSCRIPTIONAL ACTIVATOR DEVR_DOSR"/>
    <property type="match status" value="1"/>
</dbReference>
<feature type="domain" description="HTH luxR-type" evidence="4">
    <location>
        <begin position="145"/>
        <end position="210"/>
    </location>
</feature>
<name>A0ABU9TRN5_9GAMM</name>
<keyword evidence="3" id="KW-0804">Transcription</keyword>
<organism evidence="5 6">
    <name type="scientific">Neptuniibacter pectenicola</name>
    <dbReference type="NCBI Taxonomy" id="1806669"/>
    <lineage>
        <taxon>Bacteria</taxon>
        <taxon>Pseudomonadati</taxon>
        <taxon>Pseudomonadota</taxon>
        <taxon>Gammaproteobacteria</taxon>
        <taxon>Oceanospirillales</taxon>
        <taxon>Oceanospirillaceae</taxon>
        <taxon>Neptuniibacter</taxon>
    </lineage>
</organism>
<evidence type="ECO:0000313" key="6">
    <source>
        <dbReference type="Proteomes" id="UP001449225"/>
    </source>
</evidence>
<evidence type="ECO:0000256" key="1">
    <source>
        <dbReference type="ARBA" id="ARBA00023015"/>
    </source>
</evidence>
<evidence type="ECO:0000259" key="4">
    <source>
        <dbReference type="PROSITE" id="PS50043"/>
    </source>
</evidence>
<dbReference type="CDD" id="cd06170">
    <property type="entry name" value="LuxR_C_like"/>
    <property type="match status" value="1"/>
</dbReference>
<sequence>MQLFFISNRPKVLERWNHLLSDWNPETVGVSEVASKLTNGGILLMHLSSVNEVDSQLIFSYKKDNPKSILIVCTDVPNEEEGVEVLQLGANGYTNTYVTGSLLLEVVKTVLRGDIWAGPELLQTLLRRLLSNLPASNSKVDTAESVDCFDGLSSREQQVLSVLVTGASNKEIARELEITERTVKAHLSSIFQKTGVSDRVSLVLLASKSPALVV</sequence>
<dbReference type="Gene3D" id="3.40.50.2300">
    <property type="match status" value="1"/>
</dbReference>
<keyword evidence="6" id="KW-1185">Reference proteome</keyword>
<dbReference type="InterPro" id="IPR016032">
    <property type="entry name" value="Sig_transdc_resp-reg_C-effctor"/>
</dbReference>
<dbReference type="SMART" id="SM00421">
    <property type="entry name" value="HTH_LUXR"/>
    <property type="match status" value="1"/>
</dbReference>
<comment type="caution">
    <text evidence="5">The sequence shown here is derived from an EMBL/GenBank/DDBJ whole genome shotgun (WGS) entry which is preliminary data.</text>
</comment>
<keyword evidence="2" id="KW-0238">DNA-binding</keyword>
<dbReference type="PRINTS" id="PR00038">
    <property type="entry name" value="HTHLUXR"/>
</dbReference>